<name>A0A7K7SQL9_9TYRA</name>
<dbReference type="EMBL" id="VZSY01000072">
    <property type="protein sequence ID" value="NXA06084.1"/>
    <property type="molecule type" value="Genomic_DNA"/>
</dbReference>
<dbReference type="GO" id="GO:0031616">
    <property type="term" value="C:spindle pole centrosome"/>
    <property type="evidence" value="ECO:0007669"/>
    <property type="project" value="TreeGrafter"/>
</dbReference>
<dbReference type="InterPro" id="IPR012945">
    <property type="entry name" value="Tubulin-bd_cofactor_C_dom"/>
</dbReference>
<feature type="region of interest" description="Disordered" evidence="7">
    <location>
        <begin position="106"/>
        <end position="126"/>
    </location>
</feature>
<evidence type="ECO:0000313" key="9">
    <source>
        <dbReference type="EMBL" id="NXA06084.1"/>
    </source>
</evidence>
<protein>
    <recommendedName>
        <fullName evidence="4">TBCC domain-containing protein 1</fullName>
    </recommendedName>
</protein>
<feature type="non-terminal residue" evidence="9">
    <location>
        <position position="569"/>
    </location>
</feature>
<dbReference type="GO" id="GO:0051684">
    <property type="term" value="P:maintenance of Golgi location"/>
    <property type="evidence" value="ECO:0007669"/>
    <property type="project" value="TreeGrafter"/>
</dbReference>
<feature type="non-terminal residue" evidence="9">
    <location>
        <position position="1"/>
    </location>
</feature>
<evidence type="ECO:0000256" key="7">
    <source>
        <dbReference type="SAM" id="MobiDB-lite"/>
    </source>
</evidence>
<organism evidence="9 10">
    <name type="scientific">Sapayoa aenigma</name>
    <name type="common">broad-billed sapayoa</name>
    <dbReference type="NCBI Taxonomy" id="239371"/>
    <lineage>
        <taxon>Eukaryota</taxon>
        <taxon>Metazoa</taxon>
        <taxon>Chordata</taxon>
        <taxon>Craniata</taxon>
        <taxon>Vertebrata</taxon>
        <taxon>Euteleostomi</taxon>
        <taxon>Archelosauria</taxon>
        <taxon>Archosauria</taxon>
        <taxon>Dinosauria</taxon>
        <taxon>Saurischia</taxon>
        <taxon>Theropoda</taxon>
        <taxon>Coelurosauria</taxon>
        <taxon>Aves</taxon>
        <taxon>Neognathae</taxon>
        <taxon>Neoaves</taxon>
        <taxon>Telluraves</taxon>
        <taxon>Australaves</taxon>
        <taxon>Passeriformes</taxon>
        <taxon>Tyrannidae</taxon>
        <taxon>Sapayoa</taxon>
    </lineage>
</organism>
<accession>A0A7K7SQL9</accession>
<evidence type="ECO:0000256" key="4">
    <source>
        <dbReference type="ARBA" id="ARBA00017559"/>
    </source>
</evidence>
<evidence type="ECO:0000256" key="1">
    <source>
        <dbReference type="ARBA" id="ARBA00004300"/>
    </source>
</evidence>
<evidence type="ECO:0000313" key="10">
    <source>
        <dbReference type="Proteomes" id="UP000589485"/>
    </source>
</evidence>
<dbReference type="Proteomes" id="UP000589485">
    <property type="component" value="Unassembled WGS sequence"/>
</dbReference>
<keyword evidence="6" id="KW-0206">Cytoskeleton</keyword>
<proteinExistence type="inferred from homology"/>
<sequence length="569" mass="63180">AAGPVRLWVRTEPFLAGALPAPPPTRLTPHYLRKVAAYARARADQGCFPRLRWPRWRHIACGKLQLGQDLAWLYFELFRGLLGPDPQRRLRWAEIEAACACPEELERERSKGGPARPKGEPIPARCDSGPLSQLSVDTLQFLLFLYIQQLHKVSLRRSLLGDEWPSPRTPGLPGKSTGNKNWDDQEHRAFVQSHLLDMLELLLEPEQLSASSHSLPSSLVSREAVRALSFLLEGSVGDSRAVLPLHELALCQPCRPLSGFCEGPGAFSLPRLESWMRSCLAPNPSGMSACLRAGRKLAWAQQVEGTTRRAKVACSARVVPEGAPMVILSQVYKQTLAKSSDTLVGAHVRIHRCNESFIYLLSVTIEKCRNSTFVLGPVGTSVHVHGCDGVKVIVVCHRLALSSTTSCTFHTLTPTQPLLLAGNRAVSLAPFHTHYPMLEDHMAQVGLATLPNRWDSPMLVCGDSGDTSAFRLLPPSDLYPFVVPFEMEGDTTEVPGGLPRQYQEELSRRERKVQRWQRTVKEAGLSREQRKQFQMLVENKFYEWLVQTGNREQLDSLVPPPGGSKQAAG</sequence>
<keyword evidence="10" id="KW-1185">Reference proteome</keyword>
<keyword evidence="5" id="KW-0963">Cytoplasm</keyword>
<dbReference type="PROSITE" id="PS51329">
    <property type="entry name" value="C_CAP_COFACTOR_C"/>
    <property type="match status" value="1"/>
</dbReference>
<dbReference type="InterPro" id="IPR016098">
    <property type="entry name" value="CAP/MinC_C"/>
</dbReference>
<dbReference type="InterPro" id="IPR017901">
    <property type="entry name" value="C-CAP_CF_C-like"/>
</dbReference>
<dbReference type="Pfam" id="PF07986">
    <property type="entry name" value="TBCC"/>
    <property type="match status" value="1"/>
</dbReference>
<evidence type="ECO:0000256" key="6">
    <source>
        <dbReference type="ARBA" id="ARBA00023212"/>
    </source>
</evidence>
<comment type="subcellular location">
    <subcellularLocation>
        <location evidence="1">Cytoplasm</location>
        <location evidence="1">Cytoskeleton</location>
        <location evidence="1">Microtubule organizing center</location>
        <location evidence="1">Centrosome</location>
    </subcellularLocation>
    <subcellularLocation>
        <location evidence="2">Cytoplasm</location>
        <location evidence="2">Cytoskeleton</location>
        <location evidence="2">Spindle pole</location>
    </subcellularLocation>
</comment>
<feature type="domain" description="C-CAP/cofactor C-like" evidence="8">
    <location>
        <begin position="310"/>
        <end position="447"/>
    </location>
</feature>
<dbReference type="PANTHER" id="PTHR16052:SF0">
    <property type="entry name" value="TBCC DOMAIN-CONTAINING PROTEIN 1"/>
    <property type="match status" value="1"/>
</dbReference>
<evidence type="ECO:0000256" key="2">
    <source>
        <dbReference type="ARBA" id="ARBA00004647"/>
    </source>
</evidence>
<comment type="caution">
    <text evidence="9">The sequence shown here is derived from an EMBL/GenBank/DDBJ whole genome shotgun (WGS) entry which is preliminary data.</text>
</comment>
<dbReference type="OrthoDB" id="427777at2759"/>
<evidence type="ECO:0000259" key="8">
    <source>
        <dbReference type="PROSITE" id="PS51329"/>
    </source>
</evidence>
<evidence type="ECO:0000256" key="3">
    <source>
        <dbReference type="ARBA" id="ARBA00008848"/>
    </source>
</evidence>
<dbReference type="Gene3D" id="2.160.20.70">
    <property type="match status" value="1"/>
</dbReference>
<dbReference type="PANTHER" id="PTHR16052">
    <property type="entry name" value="TBCC DOMAIN-CONTAINING PROTEIN 1"/>
    <property type="match status" value="1"/>
</dbReference>
<comment type="similarity">
    <text evidence="3">Belongs to the TBCC family.</text>
</comment>
<dbReference type="GO" id="GO:0051661">
    <property type="term" value="P:maintenance of centrosome location"/>
    <property type="evidence" value="ECO:0007669"/>
    <property type="project" value="TreeGrafter"/>
</dbReference>
<dbReference type="InterPro" id="IPR039589">
    <property type="entry name" value="TBCC1"/>
</dbReference>
<reference evidence="9 10" key="1">
    <citation type="submission" date="2019-09" db="EMBL/GenBank/DDBJ databases">
        <title>Bird 10,000 Genomes (B10K) Project - Family phase.</title>
        <authorList>
            <person name="Zhang G."/>
        </authorList>
    </citation>
    <scope>NUCLEOTIDE SEQUENCE [LARGE SCALE GENOMIC DNA]</scope>
    <source>
        <strain evidence="9">B10K-DU-030-41</strain>
        <tissue evidence="9">Muscle</tissue>
    </source>
</reference>
<evidence type="ECO:0000256" key="5">
    <source>
        <dbReference type="ARBA" id="ARBA00022490"/>
    </source>
</evidence>
<dbReference type="SMART" id="SM00673">
    <property type="entry name" value="CARP"/>
    <property type="match status" value="2"/>
</dbReference>
<dbReference type="AlphaFoldDB" id="A0A7K7SQL9"/>
<gene>
    <name evidence="9" type="primary">Tbccd1</name>
    <name evidence="9" type="ORF">SAPAEN_R06040</name>
</gene>
<dbReference type="InterPro" id="IPR006599">
    <property type="entry name" value="CARP_motif"/>
</dbReference>